<evidence type="ECO:0000313" key="2">
    <source>
        <dbReference type="EMBL" id="KAK7038440.1"/>
    </source>
</evidence>
<gene>
    <name evidence="2" type="ORF">R3P38DRAFT_2615603</name>
</gene>
<reference evidence="2 3" key="1">
    <citation type="journal article" date="2024" name="J Genomics">
        <title>Draft genome sequencing and assembly of Favolaschia claudopus CIRM-BRFM 2984 isolated from oak limbs.</title>
        <authorList>
            <person name="Navarro D."/>
            <person name="Drula E."/>
            <person name="Chaduli D."/>
            <person name="Cazenave R."/>
            <person name="Ahrendt S."/>
            <person name="Wang J."/>
            <person name="Lipzen A."/>
            <person name="Daum C."/>
            <person name="Barry K."/>
            <person name="Grigoriev I.V."/>
            <person name="Favel A."/>
            <person name="Rosso M.N."/>
            <person name="Martin F."/>
        </authorList>
    </citation>
    <scope>NUCLEOTIDE SEQUENCE [LARGE SCALE GENOMIC DNA]</scope>
    <source>
        <strain evidence="2 3">CIRM-BRFM 2984</strain>
    </source>
</reference>
<feature type="transmembrane region" description="Helical" evidence="1">
    <location>
        <begin position="212"/>
        <end position="234"/>
    </location>
</feature>
<sequence>MAHLTRDKAELFSTVFEGICYGFSLLMFVITLWVLLRDCSPKQINKPIVVIACLLFILSTIHLAIDIDRLNLGFFVYRDTYPGGSIEWFANPALPLWIVKISVYSLQTALGDGVVIYRCYQVWRSIWIAAFLSLLWIFVAVTAAGSIYTASRAPADPTNHFAGILPDWITTFIVSTWTCNLTATLLLAFKLWRVTRATRHHRIGPPNPLSSLLILVIDAGALYSTALMIVLIFYVLHLDAAFLVLNAMVPIISISFHMIFLRIGLQSRLGSVDKQQGTVRTENDTRYSIAVTVTTESISDRPLSGSTLQGGL</sequence>
<keyword evidence="1" id="KW-0472">Membrane</keyword>
<feature type="transmembrane region" description="Helical" evidence="1">
    <location>
        <begin position="168"/>
        <end position="192"/>
    </location>
</feature>
<accession>A0AAW0CK76</accession>
<evidence type="ECO:0000313" key="3">
    <source>
        <dbReference type="Proteomes" id="UP001362999"/>
    </source>
</evidence>
<evidence type="ECO:0000256" key="1">
    <source>
        <dbReference type="SAM" id="Phobius"/>
    </source>
</evidence>
<organism evidence="2 3">
    <name type="scientific">Favolaschia claudopus</name>
    <dbReference type="NCBI Taxonomy" id="2862362"/>
    <lineage>
        <taxon>Eukaryota</taxon>
        <taxon>Fungi</taxon>
        <taxon>Dikarya</taxon>
        <taxon>Basidiomycota</taxon>
        <taxon>Agaricomycotina</taxon>
        <taxon>Agaricomycetes</taxon>
        <taxon>Agaricomycetidae</taxon>
        <taxon>Agaricales</taxon>
        <taxon>Marasmiineae</taxon>
        <taxon>Mycenaceae</taxon>
        <taxon>Favolaschia</taxon>
    </lineage>
</organism>
<proteinExistence type="predicted"/>
<keyword evidence="3" id="KW-1185">Reference proteome</keyword>
<name>A0AAW0CK76_9AGAR</name>
<dbReference type="AlphaFoldDB" id="A0AAW0CK76"/>
<comment type="caution">
    <text evidence="2">The sequence shown here is derived from an EMBL/GenBank/DDBJ whole genome shotgun (WGS) entry which is preliminary data.</text>
</comment>
<feature type="transmembrane region" description="Helical" evidence="1">
    <location>
        <begin position="12"/>
        <end position="36"/>
    </location>
</feature>
<protein>
    <recommendedName>
        <fullName evidence="4">Taste receptor type 2</fullName>
    </recommendedName>
</protein>
<evidence type="ECO:0008006" key="4">
    <source>
        <dbReference type="Google" id="ProtNLM"/>
    </source>
</evidence>
<dbReference type="EMBL" id="JAWWNJ010000017">
    <property type="protein sequence ID" value="KAK7038440.1"/>
    <property type="molecule type" value="Genomic_DNA"/>
</dbReference>
<feature type="transmembrane region" description="Helical" evidence="1">
    <location>
        <begin position="85"/>
        <end position="106"/>
    </location>
</feature>
<feature type="transmembrane region" description="Helical" evidence="1">
    <location>
        <begin position="48"/>
        <end position="65"/>
    </location>
</feature>
<feature type="transmembrane region" description="Helical" evidence="1">
    <location>
        <begin position="126"/>
        <end position="148"/>
    </location>
</feature>
<dbReference type="Proteomes" id="UP001362999">
    <property type="component" value="Unassembled WGS sequence"/>
</dbReference>
<feature type="transmembrane region" description="Helical" evidence="1">
    <location>
        <begin position="240"/>
        <end position="261"/>
    </location>
</feature>
<keyword evidence="1" id="KW-1133">Transmembrane helix</keyword>
<keyword evidence="1" id="KW-0812">Transmembrane</keyword>